<gene>
    <name evidence="3" type="ORF">NKR19_g5357</name>
</gene>
<name>A0AA38RI14_9PEZI</name>
<keyword evidence="2" id="KW-0812">Transmembrane</keyword>
<comment type="caution">
    <text evidence="3">The sequence shown here is derived from an EMBL/GenBank/DDBJ whole genome shotgun (WGS) entry which is preliminary data.</text>
</comment>
<feature type="region of interest" description="Disordered" evidence="1">
    <location>
        <begin position="88"/>
        <end position="119"/>
    </location>
</feature>
<accession>A0AA38RI14</accession>
<proteinExistence type="predicted"/>
<reference evidence="3" key="1">
    <citation type="submission" date="2022-07" db="EMBL/GenBank/DDBJ databases">
        <title>Fungi with potential for degradation of polypropylene.</title>
        <authorList>
            <person name="Gostincar C."/>
        </authorList>
    </citation>
    <scope>NUCLEOTIDE SEQUENCE</scope>
    <source>
        <strain evidence="3">EXF-13287</strain>
    </source>
</reference>
<evidence type="ECO:0000313" key="4">
    <source>
        <dbReference type="Proteomes" id="UP001174691"/>
    </source>
</evidence>
<dbReference type="Proteomes" id="UP001174691">
    <property type="component" value="Unassembled WGS sequence"/>
</dbReference>
<evidence type="ECO:0000256" key="2">
    <source>
        <dbReference type="SAM" id="Phobius"/>
    </source>
</evidence>
<dbReference type="EMBL" id="JANBVN010000073">
    <property type="protein sequence ID" value="KAJ9150131.1"/>
    <property type="molecule type" value="Genomic_DNA"/>
</dbReference>
<keyword evidence="2" id="KW-0472">Membrane</keyword>
<protein>
    <submittedName>
        <fullName evidence="3">Uncharacterized protein</fullName>
    </submittedName>
</protein>
<keyword evidence="2" id="KW-1133">Transmembrane helix</keyword>
<evidence type="ECO:0000256" key="1">
    <source>
        <dbReference type="SAM" id="MobiDB-lite"/>
    </source>
</evidence>
<keyword evidence="4" id="KW-1185">Reference proteome</keyword>
<organism evidence="3 4">
    <name type="scientific">Coniochaeta hoffmannii</name>
    <dbReference type="NCBI Taxonomy" id="91930"/>
    <lineage>
        <taxon>Eukaryota</taxon>
        <taxon>Fungi</taxon>
        <taxon>Dikarya</taxon>
        <taxon>Ascomycota</taxon>
        <taxon>Pezizomycotina</taxon>
        <taxon>Sordariomycetes</taxon>
        <taxon>Sordariomycetidae</taxon>
        <taxon>Coniochaetales</taxon>
        <taxon>Coniochaetaceae</taxon>
        <taxon>Coniochaeta</taxon>
    </lineage>
</organism>
<sequence length="119" mass="13118">MGFPYSKQIDLAFEQIGPFLQRARYITFLLGAFHALTILVLCLLLGLILLALVGLLITVNPDLEAERRAVVTPVLRRLVRWTAAGVPALADRSGPSPGVRADPAGQRRWGRLDRSEKSK</sequence>
<evidence type="ECO:0000313" key="3">
    <source>
        <dbReference type="EMBL" id="KAJ9150131.1"/>
    </source>
</evidence>
<feature type="compositionally biased region" description="Basic and acidic residues" evidence="1">
    <location>
        <begin position="110"/>
        <end position="119"/>
    </location>
</feature>
<dbReference type="AlphaFoldDB" id="A0AA38RI14"/>
<feature type="transmembrane region" description="Helical" evidence="2">
    <location>
        <begin position="25"/>
        <end position="58"/>
    </location>
</feature>